<dbReference type="OrthoDB" id="6053769at2"/>
<feature type="transmembrane region" description="Helical" evidence="1">
    <location>
        <begin position="31"/>
        <end position="51"/>
    </location>
</feature>
<evidence type="ECO:0000313" key="4">
    <source>
        <dbReference type="Proteomes" id="UP000289784"/>
    </source>
</evidence>
<feature type="domain" description="DUF802" evidence="2">
    <location>
        <begin position="322"/>
        <end position="373"/>
    </location>
</feature>
<protein>
    <submittedName>
        <fullName evidence="3">DUF802 domain-containing protein</fullName>
    </submittedName>
</protein>
<dbReference type="Proteomes" id="UP000289784">
    <property type="component" value="Unassembled WGS sequence"/>
</dbReference>
<sequence length="760" mass="80847">MSNKLLHTAIFLVGLLAVCWVGIGYLGSNPLGAAVVLVIGASYIAGCLELYRYRQATATLDLALPDAPAAQGDLQPWLARLHPSLRQAVRLRVEGERVALPAPALTPYLVGLLVLLGMLGTLLGMMATLRGTGLALESAADLSAMRGALAAPVKGLAFAFGTSIVGVACSAMLGLLASLCRRERAQVVQRLDAEAAGSLRRYSQAHQREEAFALIKRQTEVMPALVEQLQAMTAALERQHLANNEALLSRQDAFHQRSEAAYAQLGGSLERALKAGVGESAQAVNAALQPVVASTLSGLAEHARALQDTLGQGVRQHLQASADQLEGAARQAAQAWQAAAEIQRQDHQVMLERFDGALSQVTQAFEQRTTQLLDTNAAQLQAATGQLTGATAAIAEAWRQATTEQQAHNQRTAQDLGQTLAQFSDRFEQRATELLEQSLARMDQSTDKVAAAWDSALAQQAAAHEALAARNAQALEQAAATVQQHAAGLVRAVDQSHAELQATLAAQDAQRLSAWAETLDSTGQRLVQQWERSGEDTATRQQQICDALEHTARDIAAQGQAHAGQTIAEISRLVQAASEAPRAAAEVIAELRQKLSDSMVRDTALLEERTQLLGTLETLLGAVNHASTEQRGAIDALVSTSAELLERVGGRFTDHVQAQTGKLGEVAEQVTVGAVEVASLGDALGAAVQQFGETSQALLTRLESVENVLDKSLTRSDEQLAYYVAQAKEVIDLSMLAQRQIIEDLQQVGARQDKAGAQPA</sequence>
<accession>A0A4Q1JSV1</accession>
<keyword evidence="1" id="KW-1133">Transmembrane helix</keyword>
<evidence type="ECO:0000259" key="2">
    <source>
        <dbReference type="Pfam" id="PF05650"/>
    </source>
</evidence>
<proteinExistence type="predicted"/>
<reference evidence="3 4" key="1">
    <citation type="submission" date="2019-01" db="EMBL/GenBank/DDBJ databases">
        <title>Pseudoxanthomonas composti sp. nov., isolated from compost.</title>
        <authorList>
            <person name="Yang G."/>
        </authorList>
    </citation>
    <scope>NUCLEOTIDE SEQUENCE [LARGE SCALE GENOMIC DNA]</scope>
    <source>
        <strain evidence="3 4">GSS15</strain>
    </source>
</reference>
<feature type="domain" description="DUF802" evidence="2">
    <location>
        <begin position="385"/>
        <end position="435"/>
    </location>
</feature>
<comment type="caution">
    <text evidence="3">The sequence shown here is derived from an EMBL/GenBank/DDBJ whole genome shotgun (WGS) entry which is preliminary data.</text>
</comment>
<evidence type="ECO:0000256" key="1">
    <source>
        <dbReference type="SAM" id="Phobius"/>
    </source>
</evidence>
<feature type="transmembrane region" description="Helical" evidence="1">
    <location>
        <begin position="155"/>
        <end position="180"/>
    </location>
</feature>
<feature type="domain" description="DUF802" evidence="2">
    <location>
        <begin position="440"/>
        <end position="490"/>
    </location>
</feature>
<dbReference type="AlphaFoldDB" id="A0A4Q1JSV1"/>
<name>A0A4Q1JSV1_9GAMM</name>
<dbReference type="Pfam" id="PF05650">
    <property type="entry name" value="DUF802"/>
    <property type="match status" value="3"/>
</dbReference>
<feature type="transmembrane region" description="Helical" evidence="1">
    <location>
        <begin position="105"/>
        <end position="127"/>
    </location>
</feature>
<organism evidence="3 4">
    <name type="scientific">Pseudoxanthomonas composti</name>
    <dbReference type="NCBI Taxonomy" id="2137479"/>
    <lineage>
        <taxon>Bacteria</taxon>
        <taxon>Pseudomonadati</taxon>
        <taxon>Pseudomonadota</taxon>
        <taxon>Gammaproteobacteria</taxon>
        <taxon>Lysobacterales</taxon>
        <taxon>Lysobacteraceae</taxon>
        <taxon>Pseudoxanthomonas</taxon>
    </lineage>
</organism>
<dbReference type="InterPro" id="IPR008520">
    <property type="entry name" value="DUF802"/>
</dbReference>
<keyword evidence="4" id="KW-1185">Reference proteome</keyword>
<evidence type="ECO:0000313" key="3">
    <source>
        <dbReference type="EMBL" id="RXR02011.1"/>
    </source>
</evidence>
<dbReference type="EMBL" id="SAWZ01000009">
    <property type="protein sequence ID" value="RXR02011.1"/>
    <property type="molecule type" value="Genomic_DNA"/>
</dbReference>
<keyword evidence="1" id="KW-0812">Transmembrane</keyword>
<gene>
    <name evidence="3" type="ORF">EPA99_15235</name>
</gene>
<dbReference type="RefSeq" id="WP_129472100.1">
    <property type="nucleotide sequence ID" value="NZ_SAWZ01000009.1"/>
</dbReference>
<keyword evidence="1" id="KW-0472">Membrane</keyword>